<reference evidence="1 2" key="1">
    <citation type="submission" date="2024-08" db="EMBL/GenBank/DDBJ databases">
        <authorList>
            <person name="Ishaq N."/>
        </authorList>
    </citation>
    <scope>NUCLEOTIDE SEQUENCE [LARGE SCALE GENOMIC DNA]</scope>
    <source>
        <strain evidence="1 2">DSM 18651</strain>
    </source>
</reference>
<comment type="caution">
    <text evidence="1">The sequence shown here is derived from an EMBL/GenBank/DDBJ whole genome shotgun (WGS) entry which is preliminary data.</text>
</comment>
<dbReference type="RefSeq" id="WP_371838839.1">
    <property type="nucleotide sequence ID" value="NZ_JBGMEK010000018.1"/>
</dbReference>
<proteinExistence type="predicted"/>
<dbReference type="Proteomes" id="UP001569428">
    <property type="component" value="Unassembled WGS sequence"/>
</dbReference>
<dbReference type="EMBL" id="JBGMEK010000018">
    <property type="protein sequence ID" value="MFA0811272.1"/>
    <property type="molecule type" value="Genomic_DNA"/>
</dbReference>
<accession>A0ABV4NZ15</accession>
<dbReference type="PROSITE" id="PS51257">
    <property type="entry name" value="PROKAR_LIPOPROTEIN"/>
    <property type="match status" value="1"/>
</dbReference>
<protein>
    <submittedName>
        <fullName evidence="1">Uncharacterized protein</fullName>
    </submittedName>
</protein>
<organism evidence="1 2">
    <name type="scientific">Microbulbifer epialgicus</name>
    <dbReference type="NCBI Taxonomy" id="393907"/>
    <lineage>
        <taxon>Bacteria</taxon>
        <taxon>Pseudomonadati</taxon>
        <taxon>Pseudomonadota</taxon>
        <taxon>Gammaproteobacteria</taxon>
        <taxon>Cellvibrionales</taxon>
        <taxon>Microbulbiferaceae</taxon>
        <taxon>Microbulbifer</taxon>
    </lineage>
</organism>
<name>A0ABV4NZ15_9GAMM</name>
<sequence>MRPSGKFTLPLLSVLAIQGCLFLPAEEVEGEDPFFFEADTVEQGESFVDAGNYHSQLLQPASASLECKMDCVDSVYDSTSWFFPILRVY</sequence>
<keyword evidence="2" id="KW-1185">Reference proteome</keyword>
<evidence type="ECO:0000313" key="2">
    <source>
        <dbReference type="Proteomes" id="UP001569428"/>
    </source>
</evidence>
<evidence type="ECO:0000313" key="1">
    <source>
        <dbReference type="EMBL" id="MFA0811272.1"/>
    </source>
</evidence>
<gene>
    <name evidence="1" type="ORF">ACCI49_10100</name>
</gene>